<dbReference type="OrthoDB" id="67155at2759"/>
<keyword evidence="3" id="KW-1185">Reference proteome</keyword>
<evidence type="ECO:0000313" key="3">
    <source>
        <dbReference type="Proteomes" id="UP000515908"/>
    </source>
</evidence>
<dbReference type="PANTHER" id="PTHR12771:SF56">
    <property type="entry name" value="CED-12"/>
    <property type="match status" value="1"/>
</dbReference>
<dbReference type="InterPro" id="IPR050868">
    <property type="entry name" value="ELMO_domain-containing"/>
</dbReference>
<sequence length="166" mass="18649">MGFQASDPSTDFRGGGLLSLQQLCYLATHYPTAWTKMAGGDFLLAAAGINISMRLITLLGLNTRKNVLNAQLPPTYTRVTARVQLGTCLTDPPLESENENSKDAVALRRLNEVYCVYLELLFREWQKSDKNILTFNTLLMETYEEAERLLCLAPSVEQFRVLALEQ</sequence>
<dbReference type="PANTHER" id="PTHR12771">
    <property type="entry name" value="ENGULFMENT AND CELL MOTILITY"/>
    <property type="match status" value="1"/>
</dbReference>
<evidence type="ECO:0000259" key="1">
    <source>
        <dbReference type="PROSITE" id="PS51335"/>
    </source>
</evidence>
<dbReference type="Pfam" id="PF04727">
    <property type="entry name" value="ELMO_CED12"/>
    <property type="match status" value="1"/>
</dbReference>
<dbReference type="EMBL" id="LR877153">
    <property type="protein sequence ID" value="CAD2217634.1"/>
    <property type="molecule type" value="Genomic_DNA"/>
</dbReference>
<proteinExistence type="predicted"/>
<gene>
    <name evidence="2" type="ORF">ADEAN_000511300</name>
</gene>
<dbReference type="VEuPathDB" id="TriTrypDB:ADEAN_000511300"/>
<feature type="domain" description="ELMO" evidence="1">
    <location>
        <begin position="1"/>
        <end position="150"/>
    </location>
</feature>
<reference evidence="2 3" key="1">
    <citation type="submission" date="2020-08" db="EMBL/GenBank/DDBJ databases">
        <authorList>
            <person name="Newling K."/>
            <person name="Davey J."/>
            <person name="Forrester S."/>
        </authorList>
    </citation>
    <scope>NUCLEOTIDE SEQUENCE [LARGE SCALE GENOMIC DNA]</scope>
    <source>
        <strain evidence="3">Crithidia deanei Carvalho (ATCC PRA-265)</strain>
    </source>
</reference>
<dbReference type="InterPro" id="IPR006816">
    <property type="entry name" value="ELMO_dom"/>
</dbReference>
<dbReference type="AlphaFoldDB" id="A0A7G2CFH3"/>
<accession>A0A7G2CFH3</accession>
<dbReference type="PROSITE" id="PS51335">
    <property type="entry name" value="ELMO"/>
    <property type="match status" value="1"/>
</dbReference>
<dbReference type="Proteomes" id="UP000515908">
    <property type="component" value="Chromosome 09"/>
</dbReference>
<organism evidence="2 3">
    <name type="scientific">Angomonas deanei</name>
    <dbReference type="NCBI Taxonomy" id="59799"/>
    <lineage>
        <taxon>Eukaryota</taxon>
        <taxon>Discoba</taxon>
        <taxon>Euglenozoa</taxon>
        <taxon>Kinetoplastea</taxon>
        <taxon>Metakinetoplastina</taxon>
        <taxon>Trypanosomatida</taxon>
        <taxon>Trypanosomatidae</taxon>
        <taxon>Strigomonadinae</taxon>
        <taxon>Angomonas</taxon>
    </lineage>
</organism>
<name>A0A7G2CFH3_9TRYP</name>
<protein>
    <submittedName>
        <fullName evidence="2">ELMO/CED-12 family, putative</fullName>
    </submittedName>
</protein>
<evidence type="ECO:0000313" key="2">
    <source>
        <dbReference type="EMBL" id="CAD2217634.1"/>
    </source>
</evidence>